<evidence type="ECO:0000256" key="2">
    <source>
        <dbReference type="ARBA" id="ARBA00023186"/>
    </source>
</evidence>
<feature type="compositionally biased region" description="Basic and acidic residues" evidence="4">
    <location>
        <begin position="157"/>
        <end position="169"/>
    </location>
</feature>
<keyword evidence="7" id="KW-1185">Reference proteome</keyword>
<dbReference type="AlphaFoldDB" id="A0AAV2KGP5"/>
<dbReference type="InterPro" id="IPR019098">
    <property type="entry name" value="Histone_chaperone_domain_CHZ"/>
</dbReference>
<feature type="compositionally biased region" description="Basic residues" evidence="4">
    <location>
        <begin position="135"/>
        <end position="146"/>
    </location>
</feature>
<evidence type="ECO:0000313" key="6">
    <source>
        <dbReference type="EMBL" id="CAL1589082.1"/>
    </source>
</evidence>
<evidence type="ECO:0000313" key="7">
    <source>
        <dbReference type="Proteomes" id="UP001497482"/>
    </source>
</evidence>
<dbReference type="EMBL" id="OZ035840">
    <property type="protein sequence ID" value="CAL1589082.1"/>
    <property type="molecule type" value="Genomic_DNA"/>
</dbReference>
<evidence type="ECO:0000256" key="3">
    <source>
        <dbReference type="ARBA" id="ARBA00023242"/>
    </source>
</evidence>
<feature type="compositionally biased region" description="Basic and acidic residues" evidence="4">
    <location>
        <begin position="278"/>
        <end position="288"/>
    </location>
</feature>
<dbReference type="SMART" id="SM01082">
    <property type="entry name" value="CHZ"/>
    <property type="match status" value="1"/>
</dbReference>
<gene>
    <name evidence="6" type="ORF">KC01_LOCUS18757</name>
</gene>
<dbReference type="PANTHER" id="PTHR15410">
    <property type="entry name" value="HIRA-INTERACTING PROTEIN 3"/>
    <property type="match status" value="1"/>
</dbReference>
<dbReference type="PANTHER" id="PTHR15410:SF2">
    <property type="entry name" value="HIRA-INTERACTING PROTEIN 3"/>
    <property type="match status" value="1"/>
</dbReference>
<feature type="compositionally biased region" description="Polar residues" evidence="4">
    <location>
        <begin position="245"/>
        <end position="263"/>
    </location>
</feature>
<feature type="compositionally biased region" description="Basic and acidic residues" evidence="4">
    <location>
        <begin position="299"/>
        <end position="328"/>
    </location>
</feature>
<organism evidence="6 7">
    <name type="scientific">Knipowitschia caucasica</name>
    <name type="common">Caucasian dwarf goby</name>
    <name type="synonym">Pomatoschistus caucasicus</name>
    <dbReference type="NCBI Taxonomy" id="637954"/>
    <lineage>
        <taxon>Eukaryota</taxon>
        <taxon>Metazoa</taxon>
        <taxon>Chordata</taxon>
        <taxon>Craniata</taxon>
        <taxon>Vertebrata</taxon>
        <taxon>Euteleostomi</taxon>
        <taxon>Actinopterygii</taxon>
        <taxon>Neopterygii</taxon>
        <taxon>Teleostei</taxon>
        <taxon>Neoteleostei</taxon>
        <taxon>Acanthomorphata</taxon>
        <taxon>Gobiaria</taxon>
        <taxon>Gobiiformes</taxon>
        <taxon>Gobioidei</taxon>
        <taxon>Gobiidae</taxon>
        <taxon>Gobiinae</taxon>
        <taxon>Knipowitschia</taxon>
    </lineage>
</organism>
<reference evidence="6 7" key="1">
    <citation type="submission" date="2024-04" db="EMBL/GenBank/DDBJ databases">
        <authorList>
            <person name="Waldvogel A.-M."/>
            <person name="Schoenle A."/>
        </authorList>
    </citation>
    <scope>NUCLEOTIDE SEQUENCE [LARGE SCALE GENOMIC DNA]</scope>
</reference>
<dbReference type="Proteomes" id="UP001497482">
    <property type="component" value="Chromosome 18"/>
</dbReference>
<dbReference type="InterPro" id="IPR037647">
    <property type="entry name" value="HIRIP3"/>
</dbReference>
<feature type="domain" description="Histone chaperone" evidence="5">
    <location>
        <begin position="402"/>
        <end position="434"/>
    </location>
</feature>
<keyword evidence="2" id="KW-0143">Chaperone</keyword>
<evidence type="ECO:0000256" key="4">
    <source>
        <dbReference type="SAM" id="MobiDB-lite"/>
    </source>
</evidence>
<feature type="compositionally biased region" description="Basic and acidic residues" evidence="4">
    <location>
        <begin position="344"/>
        <end position="361"/>
    </location>
</feature>
<evidence type="ECO:0000259" key="5">
    <source>
        <dbReference type="SMART" id="SM01082"/>
    </source>
</evidence>
<evidence type="ECO:0000256" key="1">
    <source>
        <dbReference type="ARBA" id="ARBA00004123"/>
    </source>
</evidence>
<feature type="region of interest" description="Disordered" evidence="4">
    <location>
        <begin position="63"/>
        <end position="373"/>
    </location>
</feature>
<protein>
    <recommendedName>
        <fullName evidence="5">Histone chaperone domain-containing protein</fullName>
    </recommendedName>
</protein>
<keyword evidence="3" id="KW-0539">Nucleus</keyword>
<dbReference type="GO" id="GO:0005634">
    <property type="term" value="C:nucleus"/>
    <property type="evidence" value="ECO:0007669"/>
    <property type="project" value="UniProtKB-SubCell"/>
</dbReference>
<proteinExistence type="predicted"/>
<accession>A0AAV2KGP5</accession>
<comment type="subcellular location">
    <subcellularLocation>
        <location evidence="1">Nucleus</location>
    </subcellularLocation>
</comment>
<feature type="region of interest" description="Disordered" evidence="4">
    <location>
        <begin position="394"/>
        <end position="478"/>
    </location>
</feature>
<name>A0AAV2KGP5_KNICA</name>
<sequence>MTVTEKESQNIRKFVCSQLRDEPDLSSLTIGVLKQRYLQQVSAEALSSEAKHFMKEVVKEELARIMDNENSPMKTESKTPSKRKREGVSEWEESASEAGDSSRAKRSRHESGSAAESEDKNSHMASDCSEDKVVVKKKKMVVKQKKTVTSSDDSEDEVPRATAKREKPNGRKTNAPRNSKKKPVREGSVNPRQDSSEESEEEKGHQDNASVKTKKNVGKKESDDGSDEMEAETSLGKSPRKDNSNKSASSESDGEKNTTLSKNTSKEQDDVSSDGSEVEGKKQDEENAKSQSDSEDDSCSDHSRKNGKKDASSNKSAKENGAKGKVEEPDSDSSSLPSLDDDTDYKKEKKERPSVVKEKGNKKEKKSTGGSQIFARLNKELEDLGVKGTPTIEKCKKARKKRERAQELSELDTSNIITGRPKRQAALPWHRQRETPASTFQRTLDSDSDSDQQQSHKVSRKTNWNNLQGIISDGGESD</sequence>